<accession>A0A4R5PKF4</accession>
<dbReference type="Pfam" id="PF13419">
    <property type="entry name" value="HAD_2"/>
    <property type="match status" value="1"/>
</dbReference>
<dbReference type="Gene3D" id="1.10.150.240">
    <property type="entry name" value="Putative phosphatase, domain 2"/>
    <property type="match status" value="1"/>
</dbReference>
<reference evidence="5 6" key="1">
    <citation type="journal article" date="2013" name="Int. J. Syst. Evol. Microbiol.">
        <title>Hoeflea suaedae sp. nov., an endophytic bacterium isolated from the root of the halophyte Suaeda maritima.</title>
        <authorList>
            <person name="Chung E.J."/>
            <person name="Park J.A."/>
            <person name="Pramanik P."/>
            <person name="Bibi F."/>
            <person name="Jeon C.O."/>
            <person name="Chung Y.R."/>
        </authorList>
    </citation>
    <scope>NUCLEOTIDE SEQUENCE [LARGE SCALE GENOMIC DNA]</scope>
    <source>
        <strain evidence="5 6">YC6898</strain>
    </source>
</reference>
<organism evidence="5 6">
    <name type="scientific">Pseudohoeflea suaedae</name>
    <dbReference type="NCBI Taxonomy" id="877384"/>
    <lineage>
        <taxon>Bacteria</taxon>
        <taxon>Pseudomonadati</taxon>
        <taxon>Pseudomonadota</taxon>
        <taxon>Alphaproteobacteria</taxon>
        <taxon>Hyphomicrobiales</taxon>
        <taxon>Rhizobiaceae</taxon>
        <taxon>Pseudohoeflea</taxon>
    </lineage>
</organism>
<evidence type="ECO:0000256" key="4">
    <source>
        <dbReference type="ARBA" id="ARBA00013078"/>
    </source>
</evidence>
<dbReference type="GO" id="GO:0006281">
    <property type="term" value="P:DNA repair"/>
    <property type="evidence" value="ECO:0007669"/>
    <property type="project" value="TreeGrafter"/>
</dbReference>
<gene>
    <name evidence="5" type="ORF">E2A64_12365</name>
</gene>
<keyword evidence="6" id="KW-1185">Reference proteome</keyword>
<evidence type="ECO:0000313" key="5">
    <source>
        <dbReference type="EMBL" id="TDH36085.1"/>
    </source>
</evidence>
<dbReference type="GO" id="GO:0008967">
    <property type="term" value="F:phosphoglycolate phosphatase activity"/>
    <property type="evidence" value="ECO:0007669"/>
    <property type="project" value="UniProtKB-EC"/>
</dbReference>
<dbReference type="EC" id="3.1.3.18" evidence="4"/>
<protein>
    <recommendedName>
        <fullName evidence="4">phosphoglycolate phosphatase</fullName>
        <ecNumber evidence="4">3.1.3.18</ecNumber>
    </recommendedName>
</protein>
<comment type="pathway">
    <text evidence="2">Organic acid metabolism; glycolate biosynthesis; glycolate from 2-phosphoglycolate: step 1/1.</text>
</comment>
<dbReference type="Proteomes" id="UP000295131">
    <property type="component" value="Unassembled WGS sequence"/>
</dbReference>
<name>A0A4R5PKF4_9HYPH</name>
<evidence type="ECO:0000256" key="1">
    <source>
        <dbReference type="ARBA" id="ARBA00000830"/>
    </source>
</evidence>
<dbReference type="SFLD" id="SFLDS00003">
    <property type="entry name" value="Haloacid_Dehalogenase"/>
    <property type="match status" value="1"/>
</dbReference>
<dbReference type="EMBL" id="SMSI01000002">
    <property type="protein sequence ID" value="TDH36085.1"/>
    <property type="molecule type" value="Genomic_DNA"/>
</dbReference>
<comment type="catalytic activity">
    <reaction evidence="1">
        <text>2-phosphoglycolate + H2O = glycolate + phosphate</text>
        <dbReference type="Rhea" id="RHEA:14369"/>
        <dbReference type="ChEBI" id="CHEBI:15377"/>
        <dbReference type="ChEBI" id="CHEBI:29805"/>
        <dbReference type="ChEBI" id="CHEBI:43474"/>
        <dbReference type="ChEBI" id="CHEBI:58033"/>
        <dbReference type="EC" id="3.1.3.18"/>
    </reaction>
</comment>
<dbReference type="SUPFAM" id="SSF56784">
    <property type="entry name" value="HAD-like"/>
    <property type="match status" value="1"/>
</dbReference>
<dbReference type="InterPro" id="IPR050155">
    <property type="entry name" value="HAD-like_hydrolase_sf"/>
</dbReference>
<evidence type="ECO:0000256" key="3">
    <source>
        <dbReference type="ARBA" id="ARBA00006171"/>
    </source>
</evidence>
<evidence type="ECO:0000313" key="6">
    <source>
        <dbReference type="Proteomes" id="UP000295131"/>
    </source>
</evidence>
<dbReference type="InterPro" id="IPR023214">
    <property type="entry name" value="HAD_sf"/>
</dbReference>
<dbReference type="AlphaFoldDB" id="A0A4R5PKF4"/>
<evidence type="ECO:0000256" key="2">
    <source>
        <dbReference type="ARBA" id="ARBA00004818"/>
    </source>
</evidence>
<dbReference type="InterPro" id="IPR036412">
    <property type="entry name" value="HAD-like_sf"/>
</dbReference>
<dbReference type="InterPro" id="IPR041492">
    <property type="entry name" value="HAD_2"/>
</dbReference>
<keyword evidence="5" id="KW-0378">Hydrolase</keyword>
<dbReference type="PANTHER" id="PTHR43434">
    <property type="entry name" value="PHOSPHOGLYCOLATE PHOSPHATASE"/>
    <property type="match status" value="1"/>
</dbReference>
<dbReference type="SFLD" id="SFLDG01129">
    <property type="entry name" value="C1.5:_HAD__Beta-PGM__Phosphata"/>
    <property type="match status" value="1"/>
</dbReference>
<dbReference type="PANTHER" id="PTHR43434:SF1">
    <property type="entry name" value="PHOSPHOGLYCOLATE PHOSPHATASE"/>
    <property type="match status" value="1"/>
</dbReference>
<proteinExistence type="inferred from homology"/>
<comment type="caution">
    <text evidence="5">The sequence shown here is derived from an EMBL/GenBank/DDBJ whole genome shotgun (WGS) entry which is preliminary data.</text>
</comment>
<dbReference type="InterPro" id="IPR023198">
    <property type="entry name" value="PGP-like_dom2"/>
</dbReference>
<dbReference type="Gene3D" id="3.40.50.1000">
    <property type="entry name" value="HAD superfamily/HAD-like"/>
    <property type="match status" value="1"/>
</dbReference>
<sequence>MSGHTMNARAARHVLFDLDGTLVDTRAAVECTYRKVFSDVLDRDFPPPNLPAEVFAMRPAEVFHEVEPGRAEELYDAYQRSYPTCSGHVRTFDGAADLVRDLIADGRKPSLVTNKGLERTLMDLSVAGIPPEQFAAIVTAEDTVERKPHPAPILLGLQRAGADAANAIYVGDGPQDILAARACGMECISVTYGFYGVEELQGLGPRSIAATIAELAEELGVGAFRGTTA</sequence>
<comment type="similarity">
    <text evidence="3">Belongs to the HAD-like hydrolase superfamily. CbbY/CbbZ/Gph/YieH family.</text>
</comment>